<proteinExistence type="predicted"/>
<evidence type="ECO:0000256" key="1">
    <source>
        <dbReference type="SAM" id="Phobius"/>
    </source>
</evidence>
<keyword evidence="1" id="KW-1133">Transmembrane helix</keyword>
<keyword evidence="3" id="KW-1185">Reference proteome</keyword>
<dbReference type="Pfam" id="PF19040">
    <property type="entry name" value="SGNH"/>
    <property type="match status" value="1"/>
</dbReference>
<organism evidence="3 4">
    <name type="scientific">Caenorhabditis tropicalis</name>
    <dbReference type="NCBI Taxonomy" id="1561998"/>
    <lineage>
        <taxon>Eukaryota</taxon>
        <taxon>Metazoa</taxon>
        <taxon>Ecdysozoa</taxon>
        <taxon>Nematoda</taxon>
        <taxon>Chromadorea</taxon>
        <taxon>Rhabditida</taxon>
        <taxon>Rhabditina</taxon>
        <taxon>Rhabditomorpha</taxon>
        <taxon>Rhabditoidea</taxon>
        <taxon>Rhabditidae</taxon>
        <taxon>Peloderinae</taxon>
        <taxon>Caenorhabditis</taxon>
    </lineage>
</organism>
<dbReference type="PANTHER" id="PTHR23028:SF135">
    <property type="entry name" value="ACYL_TRANSF_3 DOMAIN-CONTAINING PROTEIN"/>
    <property type="match status" value="1"/>
</dbReference>
<feature type="transmembrane region" description="Helical" evidence="1">
    <location>
        <begin position="140"/>
        <end position="160"/>
    </location>
</feature>
<dbReference type="eggNOG" id="ENOG502SGA9">
    <property type="taxonomic scope" value="Eukaryota"/>
</dbReference>
<dbReference type="PANTHER" id="PTHR23028">
    <property type="entry name" value="ACETYLTRANSFERASE"/>
    <property type="match status" value="1"/>
</dbReference>
<evidence type="ECO:0000259" key="2">
    <source>
        <dbReference type="Pfam" id="PF19040"/>
    </source>
</evidence>
<reference evidence="4" key="1">
    <citation type="submission" date="2016-11" db="UniProtKB">
        <authorList>
            <consortium name="WormBaseParasite"/>
        </authorList>
    </citation>
    <scope>IDENTIFICATION</scope>
</reference>
<name>A0A1I7UFR6_9PELO</name>
<dbReference type="STRING" id="1561998.A0A1I7UFR6"/>
<feature type="transmembrane region" description="Helical" evidence="1">
    <location>
        <begin position="52"/>
        <end position="78"/>
    </location>
</feature>
<feature type="transmembrane region" description="Helical" evidence="1">
    <location>
        <begin position="166"/>
        <end position="189"/>
    </location>
</feature>
<keyword evidence="1" id="KW-0812">Transmembrane</keyword>
<evidence type="ECO:0000313" key="4">
    <source>
        <dbReference type="WBParaSite" id="Csp11.Scaffold629.g8872.t2"/>
    </source>
</evidence>
<feature type="transmembrane region" description="Helical" evidence="1">
    <location>
        <begin position="98"/>
        <end position="120"/>
    </location>
</feature>
<protein>
    <submittedName>
        <fullName evidence="4">SGNH domain-containing protein</fullName>
    </submittedName>
</protein>
<dbReference type="InterPro" id="IPR050879">
    <property type="entry name" value="Acyltransferase_3"/>
</dbReference>
<accession>A0A1I7UFR6</accession>
<dbReference type="GO" id="GO:0016020">
    <property type="term" value="C:membrane"/>
    <property type="evidence" value="ECO:0007669"/>
    <property type="project" value="TreeGrafter"/>
</dbReference>
<evidence type="ECO:0000313" key="3">
    <source>
        <dbReference type="Proteomes" id="UP000095282"/>
    </source>
</evidence>
<keyword evidence="1" id="KW-0472">Membrane</keyword>
<feature type="domain" description="SGNH" evidence="2">
    <location>
        <begin position="241"/>
        <end position="479"/>
    </location>
</feature>
<dbReference type="AlphaFoldDB" id="A0A1I7UFR6"/>
<sequence length="485" mass="56479">MVVYLITSSRPEIQYQSLKDVEEGESIKLLENEETQEVKCCSNKQSFQKKSYILLVFLLTATSFPVILPATFARPLITIGTGVLMLISDDNLVLSNPFLTYIGDISYSLYLIHWPIYAYWKLTCEGDEYCEYCLWYTESFLFSVLLCALLASIILAILTYETYEKWYLKLSSTSIGLIVVTIFFLNIVLIHKDEITDHIDSIGRNVSNLDNVTEEMTLDDAARLNHRWSIYDRKFLRVPSCVYETKSHLGWCRHTGLSPSGKYKMAIIGNSWTANHARMFYQECGYKAKSILQGAAFGCEALYPSGQTELCKGNFTHFEERMRKEKPDMAFIFTRFMSVGDPFPKGVNSFEKDPIYQTMKEQMLKFISNIKYKLYILDAIPRINRKIIEEIVPFFRNNTDLVKIDNLLIRPDNFEMARKRYAQLMKDCNGKCIMVDYMPEFYNNSTNTFRYFDDRGFSYWTDPLHLSPHGIEHIRHVWTDICTNL</sequence>
<dbReference type="Proteomes" id="UP000095282">
    <property type="component" value="Unplaced"/>
</dbReference>
<dbReference type="InterPro" id="IPR043968">
    <property type="entry name" value="SGNH"/>
</dbReference>
<dbReference type="GO" id="GO:0000271">
    <property type="term" value="P:polysaccharide biosynthetic process"/>
    <property type="evidence" value="ECO:0007669"/>
    <property type="project" value="TreeGrafter"/>
</dbReference>
<dbReference type="WBParaSite" id="Csp11.Scaffold629.g8872.t2">
    <property type="protein sequence ID" value="Csp11.Scaffold629.g8872.t2"/>
    <property type="gene ID" value="Csp11.Scaffold629.g8872"/>
</dbReference>